<dbReference type="PANTHER" id="PTHR31518">
    <property type="entry name" value="ARGININE/SERINE-RICH PROTEIN PNISR"/>
    <property type="match status" value="1"/>
</dbReference>
<dbReference type="FunCoup" id="B4NIM5">
    <property type="interactions" value="5"/>
</dbReference>
<feature type="compositionally biased region" description="Polar residues" evidence="1">
    <location>
        <begin position="152"/>
        <end position="190"/>
    </location>
</feature>
<feature type="compositionally biased region" description="Low complexity" evidence="1">
    <location>
        <begin position="757"/>
        <end position="772"/>
    </location>
</feature>
<feature type="compositionally biased region" description="Acidic residues" evidence="1">
    <location>
        <begin position="386"/>
        <end position="395"/>
    </location>
</feature>
<feature type="region of interest" description="Disordered" evidence="1">
    <location>
        <begin position="125"/>
        <end position="190"/>
    </location>
</feature>
<dbReference type="InterPro" id="IPR031937">
    <property type="entry name" value="PNISR"/>
</dbReference>
<feature type="compositionally biased region" description="Acidic residues" evidence="1">
    <location>
        <begin position="492"/>
        <end position="502"/>
    </location>
</feature>
<sequence length="897" mass="99707">MFPHNNHNQFMPQAPPPPHFPTSALADVGPNGRSGGVGNALAMGIGNIAPVSGMGQIDWAQLAQQWIHMRDQTVSTASTTPGPPAPPNFGIIPLAPPPPIISNAPEYQRQQLSNLHYEEHGEADMDMDDDTERGHGVDMQISTPPPPMPPAMSNQISQSDSNAAASGRGKQQQEQQWTNWPGQSNKQAINNPTAHIPSLLKLNVSNPNEPHGLGHHQQQQQQQQLEVSNMGGSASEIDTNKRKMLPAWIREGLEKMEREKQRQMEREQPITTTNLDLDLLGSSTDTENHHHNHKQQQQQGQNVKQVSSKTLTTPVNLMNLTNVVSNKQRPKYCKQNIQASDSEDSHEELSGNAPASAQLNKGKDMLIRRTTRRRSDSQTTEHTQDIDEQEEQEEELPPRSEIRNDAIATRHSRQVHDNGKNYEERLADLMMVVRRTLTEILLETTNEEIAIIASETMKAHRAKASSAQVIRKSALSSITGNLGLAAYGDSSTESEGDDDDDDDGHKDGDDDDRTWNTTTTTDSGKLSAEELKARIRRSKRSFEKVIVDIEQRVAQQEQRDGLVLEKQRKLEMERMAERRKGSGSQREPICESLLLGSSNDKIKQFNGKRPSRKERTTRFSDNKDVKQSNQSFIQHVVVAAVSAPVSMPATTSSSSTAVPSKIKPIPNVATNLLQMPESVATMLSAADKALQKVNKASDRKPKPRRRSSTTSTSSSSSGSGSGSSTSSSSTSSSSDSSTSATTKSSSSRSVNSKKKNTSSSSKSRRTAASSSNSRRHHHHHHHQRDQDGGSSSRSRSRNKYDRRENDREREHRHHYGGSSSSNMHRRRPNKRDSSHSGDEHRDNRHRSSRHGDYAKAKRHHTRSRSRSRSRNSQHYHQNHSTISHLSSSSASHHRKRV</sequence>
<feature type="region of interest" description="Disordered" evidence="1">
    <location>
        <begin position="258"/>
        <end position="314"/>
    </location>
</feature>
<feature type="compositionally biased region" description="Basic residues" evidence="1">
    <location>
        <begin position="856"/>
        <end position="877"/>
    </location>
</feature>
<dbReference type="STRING" id="7260.B4NIM5"/>
<feature type="compositionally biased region" description="Low complexity" evidence="1">
    <location>
        <begin position="708"/>
        <end position="750"/>
    </location>
</feature>
<feature type="compositionally biased region" description="Basic and acidic residues" evidence="1">
    <location>
        <begin position="830"/>
        <end position="842"/>
    </location>
</feature>
<dbReference type="OrthoDB" id="10065820at2759"/>
<dbReference type="AlphaFoldDB" id="B4NIM5"/>
<feature type="region of interest" description="Disordered" evidence="1">
    <location>
        <begin position="202"/>
        <end position="239"/>
    </location>
</feature>
<accession>B4NIM5</accession>
<feature type="region of interest" description="Disordered" evidence="1">
    <location>
        <begin position="486"/>
        <end position="521"/>
    </location>
</feature>
<feature type="region of interest" description="Disordered" evidence="1">
    <location>
        <begin position="1"/>
        <end position="24"/>
    </location>
</feature>
<feature type="compositionally biased region" description="Low complexity" evidence="1">
    <location>
        <begin position="271"/>
        <end position="285"/>
    </location>
</feature>
<keyword evidence="3" id="KW-1185">Reference proteome</keyword>
<feature type="compositionally biased region" description="Low complexity" evidence="1">
    <location>
        <begin position="295"/>
        <end position="306"/>
    </location>
</feature>
<dbReference type="EMBL" id="CH964272">
    <property type="protein sequence ID" value="EDW83739.2"/>
    <property type="molecule type" value="Genomic_DNA"/>
</dbReference>
<dbReference type="InParanoid" id="B4NIM5"/>
<feature type="region of interest" description="Disordered" evidence="1">
    <location>
        <begin position="691"/>
        <end position="897"/>
    </location>
</feature>
<feature type="compositionally biased region" description="Polar residues" evidence="1">
    <location>
        <begin position="1"/>
        <end position="11"/>
    </location>
</feature>
<evidence type="ECO:0000313" key="3">
    <source>
        <dbReference type="Proteomes" id="UP000007798"/>
    </source>
</evidence>
<dbReference type="eggNOG" id="ENOG502QUV0">
    <property type="taxonomic scope" value="Eukaryota"/>
</dbReference>
<feature type="region of interest" description="Disordered" evidence="1">
    <location>
        <begin position="336"/>
        <end position="419"/>
    </location>
</feature>
<feature type="region of interest" description="Disordered" evidence="1">
    <location>
        <begin position="73"/>
        <end position="104"/>
    </location>
</feature>
<feature type="compositionally biased region" description="Low complexity" evidence="1">
    <location>
        <begin position="879"/>
        <end position="890"/>
    </location>
</feature>
<feature type="compositionally biased region" description="Basic and acidic residues" evidence="1">
    <location>
        <begin position="258"/>
        <end position="268"/>
    </location>
</feature>
<organism evidence="2 3">
    <name type="scientific">Drosophila willistoni</name>
    <name type="common">Fruit fly</name>
    <dbReference type="NCBI Taxonomy" id="7260"/>
    <lineage>
        <taxon>Eukaryota</taxon>
        <taxon>Metazoa</taxon>
        <taxon>Ecdysozoa</taxon>
        <taxon>Arthropoda</taxon>
        <taxon>Hexapoda</taxon>
        <taxon>Insecta</taxon>
        <taxon>Pterygota</taxon>
        <taxon>Neoptera</taxon>
        <taxon>Endopterygota</taxon>
        <taxon>Diptera</taxon>
        <taxon>Brachycera</taxon>
        <taxon>Muscomorpha</taxon>
        <taxon>Ephydroidea</taxon>
        <taxon>Drosophilidae</taxon>
        <taxon>Drosophila</taxon>
        <taxon>Sophophora</taxon>
    </lineage>
</organism>
<dbReference type="HOGENOM" id="CLU_323734_0_0_1"/>
<dbReference type="Proteomes" id="UP000007798">
    <property type="component" value="Unassembled WGS sequence"/>
</dbReference>
<gene>
    <name evidence="2" type="primary">Dwil\GK13768</name>
    <name evidence="2" type="ORF">Dwil_GK13768</name>
</gene>
<feature type="region of interest" description="Disordered" evidence="1">
    <location>
        <begin position="575"/>
        <end position="630"/>
    </location>
</feature>
<evidence type="ECO:0000256" key="1">
    <source>
        <dbReference type="SAM" id="MobiDB-lite"/>
    </source>
</evidence>
<reference evidence="2 3" key="1">
    <citation type="journal article" date="2007" name="Nature">
        <title>Evolution of genes and genomes on the Drosophila phylogeny.</title>
        <authorList>
            <consortium name="Drosophila 12 Genomes Consortium"/>
            <person name="Clark A.G."/>
            <person name="Eisen M.B."/>
            <person name="Smith D.R."/>
            <person name="Bergman C.M."/>
            <person name="Oliver B."/>
            <person name="Markow T.A."/>
            <person name="Kaufman T.C."/>
            <person name="Kellis M."/>
            <person name="Gelbart W."/>
            <person name="Iyer V.N."/>
            <person name="Pollard D.A."/>
            <person name="Sackton T.B."/>
            <person name="Larracuente A.M."/>
            <person name="Singh N.D."/>
            <person name="Abad J.P."/>
            <person name="Abt D.N."/>
            <person name="Adryan B."/>
            <person name="Aguade M."/>
            <person name="Akashi H."/>
            <person name="Anderson W.W."/>
            <person name="Aquadro C.F."/>
            <person name="Ardell D.H."/>
            <person name="Arguello R."/>
            <person name="Artieri C.G."/>
            <person name="Barbash D.A."/>
            <person name="Barker D."/>
            <person name="Barsanti P."/>
            <person name="Batterham P."/>
            <person name="Batzoglou S."/>
            <person name="Begun D."/>
            <person name="Bhutkar A."/>
            <person name="Blanco E."/>
            <person name="Bosak S.A."/>
            <person name="Bradley R.K."/>
            <person name="Brand A.D."/>
            <person name="Brent M.R."/>
            <person name="Brooks A.N."/>
            <person name="Brown R.H."/>
            <person name="Butlin R.K."/>
            <person name="Caggese C."/>
            <person name="Calvi B.R."/>
            <person name="Bernardo de Carvalho A."/>
            <person name="Caspi A."/>
            <person name="Castrezana S."/>
            <person name="Celniker S.E."/>
            <person name="Chang J.L."/>
            <person name="Chapple C."/>
            <person name="Chatterji S."/>
            <person name="Chinwalla A."/>
            <person name="Civetta A."/>
            <person name="Clifton S.W."/>
            <person name="Comeron J.M."/>
            <person name="Costello J.C."/>
            <person name="Coyne J.A."/>
            <person name="Daub J."/>
            <person name="David R.G."/>
            <person name="Delcher A.L."/>
            <person name="Delehaunty K."/>
            <person name="Do C.B."/>
            <person name="Ebling H."/>
            <person name="Edwards K."/>
            <person name="Eickbush T."/>
            <person name="Evans J.D."/>
            <person name="Filipski A."/>
            <person name="Findeiss S."/>
            <person name="Freyhult E."/>
            <person name="Fulton L."/>
            <person name="Fulton R."/>
            <person name="Garcia A.C."/>
            <person name="Gardiner A."/>
            <person name="Garfield D.A."/>
            <person name="Garvin B.E."/>
            <person name="Gibson G."/>
            <person name="Gilbert D."/>
            <person name="Gnerre S."/>
            <person name="Godfrey J."/>
            <person name="Good R."/>
            <person name="Gotea V."/>
            <person name="Gravely B."/>
            <person name="Greenberg A.J."/>
            <person name="Griffiths-Jones S."/>
            <person name="Gross S."/>
            <person name="Guigo R."/>
            <person name="Gustafson E.A."/>
            <person name="Haerty W."/>
            <person name="Hahn M.W."/>
            <person name="Halligan D.L."/>
            <person name="Halpern A.L."/>
            <person name="Halter G.M."/>
            <person name="Han M.V."/>
            <person name="Heger A."/>
            <person name="Hillier L."/>
            <person name="Hinrichs A.S."/>
            <person name="Holmes I."/>
            <person name="Hoskins R.A."/>
            <person name="Hubisz M.J."/>
            <person name="Hultmark D."/>
            <person name="Huntley M.A."/>
            <person name="Jaffe D.B."/>
            <person name="Jagadeeshan S."/>
            <person name="Jeck W.R."/>
            <person name="Johnson J."/>
            <person name="Jones C.D."/>
            <person name="Jordan W.C."/>
            <person name="Karpen G.H."/>
            <person name="Kataoka E."/>
            <person name="Keightley P.D."/>
            <person name="Kheradpour P."/>
            <person name="Kirkness E.F."/>
            <person name="Koerich L.B."/>
            <person name="Kristiansen K."/>
            <person name="Kudrna D."/>
            <person name="Kulathinal R.J."/>
            <person name="Kumar S."/>
            <person name="Kwok R."/>
            <person name="Lander E."/>
            <person name="Langley C.H."/>
            <person name="Lapoint R."/>
            <person name="Lazzaro B.P."/>
            <person name="Lee S.J."/>
            <person name="Levesque L."/>
            <person name="Li R."/>
            <person name="Lin C.F."/>
            <person name="Lin M.F."/>
            <person name="Lindblad-Toh K."/>
            <person name="Llopart A."/>
            <person name="Long M."/>
            <person name="Low L."/>
            <person name="Lozovsky E."/>
            <person name="Lu J."/>
            <person name="Luo M."/>
            <person name="Machado C.A."/>
            <person name="Makalowski W."/>
            <person name="Marzo M."/>
            <person name="Matsuda M."/>
            <person name="Matzkin L."/>
            <person name="McAllister B."/>
            <person name="McBride C.S."/>
            <person name="McKernan B."/>
            <person name="McKernan K."/>
            <person name="Mendez-Lago M."/>
            <person name="Minx P."/>
            <person name="Mollenhauer M.U."/>
            <person name="Montooth K."/>
            <person name="Mount S.M."/>
            <person name="Mu X."/>
            <person name="Myers E."/>
            <person name="Negre B."/>
            <person name="Newfeld S."/>
            <person name="Nielsen R."/>
            <person name="Noor M.A."/>
            <person name="O'Grady P."/>
            <person name="Pachter L."/>
            <person name="Papaceit M."/>
            <person name="Parisi M.J."/>
            <person name="Parisi M."/>
            <person name="Parts L."/>
            <person name="Pedersen J.S."/>
            <person name="Pesole G."/>
            <person name="Phillippy A.M."/>
            <person name="Ponting C.P."/>
            <person name="Pop M."/>
            <person name="Porcelli D."/>
            <person name="Powell J.R."/>
            <person name="Prohaska S."/>
            <person name="Pruitt K."/>
            <person name="Puig M."/>
            <person name="Quesneville H."/>
            <person name="Ram K.R."/>
            <person name="Rand D."/>
            <person name="Rasmussen M.D."/>
            <person name="Reed L.K."/>
            <person name="Reenan R."/>
            <person name="Reily A."/>
            <person name="Remington K.A."/>
            <person name="Rieger T.T."/>
            <person name="Ritchie M.G."/>
            <person name="Robin C."/>
            <person name="Rogers Y.H."/>
            <person name="Rohde C."/>
            <person name="Rozas J."/>
            <person name="Rubenfield M.J."/>
            <person name="Ruiz A."/>
            <person name="Russo S."/>
            <person name="Salzberg S.L."/>
            <person name="Sanchez-Gracia A."/>
            <person name="Saranga D.J."/>
            <person name="Sato H."/>
            <person name="Schaeffer S.W."/>
            <person name="Schatz M.C."/>
            <person name="Schlenke T."/>
            <person name="Schwartz R."/>
            <person name="Segarra C."/>
            <person name="Singh R.S."/>
            <person name="Sirot L."/>
            <person name="Sirota M."/>
            <person name="Sisneros N.B."/>
            <person name="Smith C.D."/>
            <person name="Smith T.F."/>
            <person name="Spieth J."/>
            <person name="Stage D.E."/>
            <person name="Stark A."/>
            <person name="Stephan W."/>
            <person name="Strausberg R.L."/>
            <person name="Strempel S."/>
            <person name="Sturgill D."/>
            <person name="Sutton G."/>
            <person name="Sutton G.G."/>
            <person name="Tao W."/>
            <person name="Teichmann S."/>
            <person name="Tobari Y.N."/>
            <person name="Tomimura Y."/>
            <person name="Tsolas J.M."/>
            <person name="Valente V.L."/>
            <person name="Venter E."/>
            <person name="Venter J.C."/>
            <person name="Vicario S."/>
            <person name="Vieira F.G."/>
            <person name="Vilella A.J."/>
            <person name="Villasante A."/>
            <person name="Walenz B."/>
            <person name="Wang J."/>
            <person name="Wasserman M."/>
            <person name="Watts T."/>
            <person name="Wilson D."/>
            <person name="Wilson R.K."/>
            <person name="Wing R.A."/>
            <person name="Wolfner M.F."/>
            <person name="Wong A."/>
            <person name="Wong G.K."/>
            <person name="Wu C.I."/>
            <person name="Wu G."/>
            <person name="Yamamoto D."/>
            <person name="Yang H.P."/>
            <person name="Yang S.P."/>
            <person name="Yorke J.A."/>
            <person name="Yoshida K."/>
            <person name="Zdobnov E."/>
            <person name="Zhang P."/>
            <person name="Zhang Y."/>
            <person name="Zimin A.V."/>
            <person name="Baldwin J."/>
            <person name="Abdouelleil A."/>
            <person name="Abdulkadir J."/>
            <person name="Abebe A."/>
            <person name="Abera B."/>
            <person name="Abreu J."/>
            <person name="Acer S.C."/>
            <person name="Aftuck L."/>
            <person name="Alexander A."/>
            <person name="An P."/>
            <person name="Anderson E."/>
            <person name="Anderson S."/>
            <person name="Arachi H."/>
            <person name="Azer M."/>
            <person name="Bachantsang P."/>
            <person name="Barry A."/>
            <person name="Bayul T."/>
            <person name="Berlin A."/>
            <person name="Bessette D."/>
            <person name="Bloom T."/>
            <person name="Blye J."/>
            <person name="Boguslavskiy L."/>
            <person name="Bonnet C."/>
            <person name="Boukhgalter B."/>
            <person name="Bourzgui I."/>
            <person name="Brown A."/>
            <person name="Cahill P."/>
            <person name="Channer S."/>
            <person name="Cheshatsang Y."/>
            <person name="Chuda L."/>
            <person name="Citroen M."/>
            <person name="Collymore A."/>
            <person name="Cooke P."/>
            <person name="Costello M."/>
            <person name="D'Aco K."/>
            <person name="Daza R."/>
            <person name="De Haan G."/>
            <person name="DeGray S."/>
            <person name="DeMaso C."/>
            <person name="Dhargay N."/>
            <person name="Dooley K."/>
            <person name="Dooley E."/>
            <person name="Doricent M."/>
            <person name="Dorje P."/>
            <person name="Dorjee K."/>
            <person name="Dupes A."/>
            <person name="Elong R."/>
            <person name="Falk J."/>
            <person name="Farina A."/>
            <person name="Faro S."/>
            <person name="Ferguson D."/>
            <person name="Fisher S."/>
            <person name="Foley C.D."/>
            <person name="Franke A."/>
            <person name="Friedrich D."/>
            <person name="Gadbois L."/>
            <person name="Gearin G."/>
            <person name="Gearin C.R."/>
            <person name="Giannoukos G."/>
            <person name="Goode T."/>
            <person name="Graham J."/>
            <person name="Grandbois E."/>
            <person name="Grewal S."/>
            <person name="Gyaltsen K."/>
            <person name="Hafez N."/>
            <person name="Hagos B."/>
            <person name="Hall J."/>
            <person name="Henson C."/>
            <person name="Hollinger A."/>
            <person name="Honan T."/>
            <person name="Huard M.D."/>
            <person name="Hughes L."/>
            <person name="Hurhula B."/>
            <person name="Husby M.E."/>
            <person name="Kamat A."/>
            <person name="Kanga B."/>
            <person name="Kashin S."/>
            <person name="Khazanovich D."/>
            <person name="Kisner P."/>
            <person name="Lance K."/>
            <person name="Lara M."/>
            <person name="Lee W."/>
            <person name="Lennon N."/>
            <person name="Letendre F."/>
            <person name="LeVine R."/>
            <person name="Lipovsky A."/>
            <person name="Liu X."/>
            <person name="Liu J."/>
            <person name="Liu S."/>
            <person name="Lokyitsang T."/>
            <person name="Lokyitsang Y."/>
            <person name="Lubonja R."/>
            <person name="Lui A."/>
            <person name="MacDonald P."/>
            <person name="Magnisalis V."/>
            <person name="Maru K."/>
            <person name="Matthews C."/>
            <person name="McCusker W."/>
            <person name="McDonough S."/>
            <person name="Mehta T."/>
            <person name="Meldrim J."/>
            <person name="Meneus L."/>
            <person name="Mihai O."/>
            <person name="Mihalev A."/>
            <person name="Mihova T."/>
            <person name="Mittelman R."/>
            <person name="Mlenga V."/>
            <person name="Montmayeur A."/>
            <person name="Mulrain L."/>
            <person name="Navidi A."/>
            <person name="Naylor J."/>
            <person name="Negash T."/>
            <person name="Nguyen T."/>
            <person name="Nguyen N."/>
            <person name="Nicol R."/>
            <person name="Norbu C."/>
            <person name="Norbu N."/>
            <person name="Novod N."/>
            <person name="O'Neill B."/>
            <person name="Osman S."/>
            <person name="Markiewicz E."/>
            <person name="Oyono O.L."/>
            <person name="Patti C."/>
            <person name="Phunkhang P."/>
            <person name="Pierre F."/>
            <person name="Priest M."/>
            <person name="Raghuraman S."/>
            <person name="Rege F."/>
            <person name="Reyes R."/>
            <person name="Rise C."/>
            <person name="Rogov P."/>
            <person name="Ross K."/>
            <person name="Ryan E."/>
            <person name="Settipalli S."/>
            <person name="Shea T."/>
            <person name="Sherpa N."/>
            <person name="Shi L."/>
            <person name="Shih D."/>
            <person name="Sparrow T."/>
            <person name="Spaulding J."/>
            <person name="Stalker J."/>
            <person name="Stange-Thomann N."/>
            <person name="Stavropoulos S."/>
            <person name="Stone C."/>
            <person name="Strader C."/>
            <person name="Tesfaye S."/>
            <person name="Thomson T."/>
            <person name="Thoulutsang Y."/>
            <person name="Thoulutsang D."/>
            <person name="Topham K."/>
            <person name="Topping I."/>
            <person name="Tsamla T."/>
            <person name="Vassiliev H."/>
            <person name="Vo A."/>
            <person name="Wangchuk T."/>
            <person name="Wangdi T."/>
            <person name="Weiand M."/>
            <person name="Wilkinson J."/>
            <person name="Wilson A."/>
            <person name="Yadav S."/>
            <person name="Young G."/>
            <person name="Yu Q."/>
            <person name="Zembek L."/>
            <person name="Zhong D."/>
            <person name="Zimmer A."/>
            <person name="Zwirko Z."/>
            <person name="Jaffe D.B."/>
            <person name="Alvarez P."/>
            <person name="Brockman W."/>
            <person name="Butler J."/>
            <person name="Chin C."/>
            <person name="Gnerre S."/>
            <person name="Grabherr M."/>
            <person name="Kleber M."/>
            <person name="Mauceli E."/>
            <person name="MacCallum I."/>
        </authorList>
    </citation>
    <scope>NUCLEOTIDE SEQUENCE [LARGE SCALE GENOMIC DNA]</scope>
    <source>
        <strain evidence="3">Tucson 14030-0811.24</strain>
    </source>
</reference>
<evidence type="ECO:0000313" key="2">
    <source>
        <dbReference type="EMBL" id="EDW83739.2"/>
    </source>
</evidence>
<dbReference type="Pfam" id="PF15996">
    <property type="entry name" value="PNISR"/>
    <property type="match status" value="1"/>
</dbReference>
<feature type="compositionally biased region" description="Basic and acidic residues" evidence="1">
    <location>
        <begin position="613"/>
        <end position="626"/>
    </location>
</feature>
<proteinExistence type="predicted"/>
<feature type="compositionally biased region" description="Basic and acidic residues" evidence="1">
    <location>
        <begin position="798"/>
        <end position="809"/>
    </location>
</feature>
<name>B4NIM5_DROWI</name>
<evidence type="ECO:0008006" key="4">
    <source>
        <dbReference type="Google" id="ProtNLM"/>
    </source>
</evidence>
<protein>
    <recommendedName>
        <fullName evidence="4">Arginine/serine-rich protein PNISR</fullName>
    </recommendedName>
</protein>
<feature type="compositionally biased region" description="Basic residues" evidence="1">
    <location>
        <begin position="773"/>
        <end position="783"/>
    </location>
</feature>